<name>A0A4C1SAX4_EUMVA</name>
<evidence type="ECO:0000313" key="1">
    <source>
        <dbReference type="EMBL" id="GBO98546.1"/>
    </source>
</evidence>
<organism evidence="1 2">
    <name type="scientific">Eumeta variegata</name>
    <name type="common">Bagworm moth</name>
    <name type="synonym">Eumeta japonica</name>
    <dbReference type="NCBI Taxonomy" id="151549"/>
    <lineage>
        <taxon>Eukaryota</taxon>
        <taxon>Metazoa</taxon>
        <taxon>Ecdysozoa</taxon>
        <taxon>Arthropoda</taxon>
        <taxon>Hexapoda</taxon>
        <taxon>Insecta</taxon>
        <taxon>Pterygota</taxon>
        <taxon>Neoptera</taxon>
        <taxon>Endopterygota</taxon>
        <taxon>Lepidoptera</taxon>
        <taxon>Glossata</taxon>
        <taxon>Ditrysia</taxon>
        <taxon>Tineoidea</taxon>
        <taxon>Psychidae</taxon>
        <taxon>Oiketicinae</taxon>
        <taxon>Eumeta</taxon>
    </lineage>
</organism>
<keyword evidence="2" id="KW-1185">Reference proteome</keyword>
<evidence type="ECO:0000313" key="2">
    <source>
        <dbReference type="Proteomes" id="UP000299102"/>
    </source>
</evidence>
<dbReference type="AlphaFoldDB" id="A0A4C1SAX4"/>
<protein>
    <recommendedName>
        <fullName evidence="3">RNA-directed DNA polymerase from mobile element jockey</fullName>
    </recommendedName>
</protein>
<gene>
    <name evidence="1" type="ORF">EVAR_127_1</name>
</gene>
<dbReference type="OrthoDB" id="8058536at2759"/>
<proteinExistence type="predicted"/>
<dbReference type="InterPro" id="IPR036691">
    <property type="entry name" value="Endo/exonu/phosph_ase_sf"/>
</dbReference>
<dbReference type="Gene3D" id="3.60.10.10">
    <property type="entry name" value="Endonuclease/exonuclease/phosphatase"/>
    <property type="match status" value="1"/>
</dbReference>
<dbReference type="EMBL" id="BGZK01000001">
    <property type="protein sequence ID" value="GBO98546.1"/>
    <property type="molecule type" value="Genomic_DNA"/>
</dbReference>
<sequence>MGKLDLFILYNSTPTRRTRPHSNPKTMDLLFYSPDLAPFLSWEDLQDSYDSDHFPIIIKLLFSRLKIIPLLKYKLTFDNWNGYRDRLDYKLAKLPKLSALDPALSVVGISSSPWWDHNVQELLRREVELKF</sequence>
<reference evidence="1 2" key="1">
    <citation type="journal article" date="2019" name="Commun. Biol.">
        <title>The bagworm genome reveals a unique fibroin gene that provides high tensile strength.</title>
        <authorList>
            <person name="Kono N."/>
            <person name="Nakamura H."/>
            <person name="Ohtoshi R."/>
            <person name="Tomita M."/>
            <person name="Numata K."/>
            <person name="Arakawa K."/>
        </authorList>
    </citation>
    <scope>NUCLEOTIDE SEQUENCE [LARGE SCALE GENOMIC DNA]</scope>
</reference>
<dbReference type="Proteomes" id="UP000299102">
    <property type="component" value="Unassembled WGS sequence"/>
</dbReference>
<evidence type="ECO:0008006" key="3">
    <source>
        <dbReference type="Google" id="ProtNLM"/>
    </source>
</evidence>
<dbReference type="SUPFAM" id="SSF56219">
    <property type="entry name" value="DNase I-like"/>
    <property type="match status" value="1"/>
</dbReference>
<comment type="caution">
    <text evidence="1">The sequence shown here is derived from an EMBL/GenBank/DDBJ whole genome shotgun (WGS) entry which is preliminary data.</text>
</comment>
<accession>A0A4C1SAX4</accession>